<dbReference type="AlphaFoldDB" id="A0A0L8HS96"/>
<organism evidence="1">
    <name type="scientific">Octopus bimaculoides</name>
    <name type="common">California two-spotted octopus</name>
    <dbReference type="NCBI Taxonomy" id="37653"/>
    <lineage>
        <taxon>Eukaryota</taxon>
        <taxon>Metazoa</taxon>
        <taxon>Spiralia</taxon>
        <taxon>Lophotrochozoa</taxon>
        <taxon>Mollusca</taxon>
        <taxon>Cephalopoda</taxon>
        <taxon>Coleoidea</taxon>
        <taxon>Octopodiformes</taxon>
        <taxon>Octopoda</taxon>
        <taxon>Incirrata</taxon>
        <taxon>Octopodidae</taxon>
        <taxon>Octopus</taxon>
    </lineage>
</organism>
<gene>
    <name evidence="1" type="ORF">OCBIM_22007317mg</name>
</gene>
<dbReference type="EMBL" id="KQ417403">
    <property type="protein sequence ID" value="KOF92074.1"/>
    <property type="molecule type" value="Genomic_DNA"/>
</dbReference>
<proteinExistence type="predicted"/>
<evidence type="ECO:0000313" key="1">
    <source>
        <dbReference type="EMBL" id="KOF92074.1"/>
    </source>
</evidence>
<protein>
    <submittedName>
        <fullName evidence="1">Uncharacterized protein</fullName>
    </submittedName>
</protein>
<sequence length="59" mass="7190">MIIIIIMDIKKTRKENITFKNIRYFTLSLRFKKLFKPVTNISLFNTLQMHLSIFKIRTQ</sequence>
<accession>A0A0L8HS96</accession>
<name>A0A0L8HS96_OCTBM</name>
<reference evidence="1" key="1">
    <citation type="submission" date="2015-07" db="EMBL/GenBank/DDBJ databases">
        <title>MeaNS - Measles Nucleotide Surveillance Program.</title>
        <authorList>
            <person name="Tran T."/>
            <person name="Druce J."/>
        </authorList>
    </citation>
    <scope>NUCLEOTIDE SEQUENCE</scope>
    <source>
        <strain evidence="1">UCB-OBI-ISO-001</strain>
        <tissue evidence="1">Gonad</tissue>
    </source>
</reference>